<dbReference type="EMBL" id="LWCI01000028">
    <property type="protein sequence ID" value="KZS67362.1"/>
    <property type="molecule type" value="Genomic_DNA"/>
</dbReference>
<proteinExistence type="predicted"/>
<comment type="caution">
    <text evidence="1">The sequence shown here is derived from an EMBL/GenBank/DDBJ whole genome shotgun (WGS) entry which is preliminary data.</text>
</comment>
<accession>A0A164ED45</accession>
<keyword evidence="2" id="KW-1185">Reference proteome</keyword>
<dbReference type="AlphaFoldDB" id="A0A164ED45"/>
<evidence type="ECO:0000313" key="2">
    <source>
        <dbReference type="Proteomes" id="UP000077342"/>
    </source>
</evidence>
<dbReference type="Proteomes" id="UP000077342">
    <property type="component" value="Unassembled WGS sequence"/>
</dbReference>
<name>A0A164ED45_9MYCO</name>
<evidence type="ECO:0000313" key="1">
    <source>
        <dbReference type="EMBL" id="KZS67362.1"/>
    </source>
</evidence>
<organism evidence="1 2">
    <name type="scientific">Mycobacterium ostraviense</name>
    <dbReference type="NCBI Taxonomy" id="2738409"/>
    <lineage>
        <taxon>Bacteria</taxon>
        <taxon>Bacillati</taxon>
        <taxon>Actinomycetota</taxon>
        <taxon>Actinomycetes</taxon>
        <taxon>Mycobacteriales</taxon>
        <taxon>Mycobacteriaceae</taxon>
        <taxon>Mycobacterium</taxon>
    </lineage>
</organism>
<sequence length="84" mass="9266">MRAQTRPVGTVSRGVQHCLGGDVELTGLHLSPQPPGCRLRRQLLPIWPWPSATSSVQRVVVQRLLVIWRGPQGRRPRITGGRAG</sequence>
<gene>
    <name evidence="1" type="ORF">A4G28_19650</name>
</gene>
<protein>
    <submittedName>
        <fullName evidence="1">Uncharacterized protein</fullName>
    </submittedName>
</protein>
<reference evidence="2" key="1">
    <citation type="submission" date="2016-04" db="EMBL/GenBank/DDBJ databases">
        <authorList>
            <person name="Strapagiel D."/>
            <person name="Borowka P."/>
            <person name="Marciniak B."/>
            <person name="Bakula Z."/>
            <person name="Van Ingen J."/>
            <person name="Safianowska A."/>
            <person name="Dziadek J."/>
            <person name="Jagielski T."/>
        </authorList>
    </citation>
    <scope>NUCLEOTIDE SEQUENCE [LARGE SCALE GENOMIC DNA]</scope>
    <source>
        <strain evidence="2">1010001458</strain>
    </source>
</reference>